<sequence>MSTKQAFHIHDLIGSSIANEDVARLFSSPGIKQNLNALECDPAANYTSTKQPCLPVSVLVSPAPIRPATAAFPSPIGQAKQNLVSLSTATAICTPKTPISPERPHAPLTMAVSPIISHDIRKIPTSATCRKKEDALVPSSAKTVSSRNSNQVPSDNGKRKWNLLQTLGKGGCGDVFLAQEVGVESRKEFVALKIVKDKKQFLAELQTMKILNTHKLGRGNTPKLIAACKRRRALVMDCHSESVATKFEKCAYKFSLKTILMLTLNIMSLSRDFYERTGQAHVDLKPSNICTSPDGKKLILIDFGYSTSPSVKLPGQTGTPLFMSWAIQTYGATFPTWQDDLESLGYVIMFFIAGGKSKLPWGALRTHRDIANCKSDASIHAFCTGLLGTEYEPLAQPLATFLHVTRDRLRPFTMLEFDNLHCMFKNMLAHYGLINDGCYDWCAAPLNADEISRMHALSIPMSMTPSPIARPIYQSRNIPQSQHQVRLHEQQHQPQYHLHPTQLALHIYHPSQQQKFQLQQPILQQRHVQHQPEITQHVLADSYCFYQYPVVQQIMPSHLCPMGTPRCIPMLLQNASNVQGQYRHGAHERSEFHTSMFANVMNQSEMQLQMQMQEQELFALQGVLKSHTNETTWSM</sequence>
<organism evidence="3 4">
    <name type="scientific">Batrachochytrium dendrobatidis (strain JEL423)</name>
    <dbReference type="NCBI Taxonomy" id="403673"/>
    <lineage>
        <taxon>Eukaryota</taxon>
        <taxon>Fungi</taxon>
        <taxon>Fungi incertae sedis</taxon>
        <taxon>Chytridiomycota</taxon>
        <taxon>Chytridiomycota incertae sedis</taxon>
        <taxon>Chytridiomycetes</taxon>
        <taxon>Rhizophydiales</taxon>
        <taxon>Rhizophydiales incertae sedis</taxon>
        <taxon>Batrachochytrium</taxon>
    </lineage>
</organism>
<dbReference type="SUPFAM" id="SSF56112">
    <property type="entry name" value="Protein kinase-like (PK-like)"/>
    <property type="match status" value="1"/>
</dbReference>
<dbReference type="STRING" id="403673.A0A177WQZ5"/>
<dbReference type="VEuPathDB" id="FungiDB:BDEG_25372"/>
<gene>
    <name evidence="3" type="ORF">BDEG_25372</name>
</gene>
<feature type="compositionally biased region" description="Polar residues" evidence="1">
    <location>
        <begin position="140"/>
        <end position="154"/>
    </location>
</feature>
<dbReference type="Pfam" id="PF00069">
    <property type="entry name" value="Pkinase"/>
    <property type="match status" value="1"/>
</dbReference>
<dbReference type="PANTHER" id="PTHR11909">
    <property type="entry name" value="CASEIN KINASE-RELATED"/>
    <property type="match status" value="1"/>
</dbReference>
<reference evidence="3 4" key="1">
    <citation type="submission" date="2006-10" db="EMBL/GenBank/DDBJ databases">
        <title>The Genome Sequence of Batrachochytrium dendrobatidis JEL423.</title>
        <authorList>
            <consortium name="The Broad Institute Genome Sequencing Platform"/>
            <person name="Birren B."/>
            <person name="Lander E."/>
            <person name="Galagan J."/>
            <person name="Cuomo C."/>
            <person name="Devon K."/>
            <person name="Jaffe D."/>
            <person name="Butler J."/>
            <person name="Alvarez P."/>
            <person name="Gnerre S."/>
            <person name="Grabherr M."/>
            <person name="Kleber M."/>
            <person name="Mauceli E."/>
            <person name="Brockman W."/>
            <person name="Young S."/>
            <person name="LaButti K."/>
            <person name="Sykes S."/>
            <person name="DeCaprio D."/>
            <person name="Crawford M."/>
            <person name="Koehrsen M."/>
            <person name="Engels R."/>
            <person name="Montgomery P."/>
            <person name="Pearson M."/>
            <person name="Howarth C."/>
            <person name="Larson L."/>
            <person name="White J."/>
            <person name="O'Leary S."/>
            <person name="Kodira C."/>
            <person name="Zeng Q."/>
            <person name="Yandava C."/>
            <person name="Alvarado L."/>
            <person name="Longcore J."/>
            <person name="James T."/>
        </authorList>
    </citation>
    <scope>NUCLEOTIDE SEQUENCE [LARGE SCALE GENOMIC DNA]</scope>
    <source>
        <strain evidence="3 4">JEL423</strain>
    </source>
</reference>
<evidence type="ECO:0000259" key="2">
    <source>
        <dbReference type="PROSITE" id="PS50011"/>
    </source>
</evidence>
<dbReference type="GO" id="GO:0004672">
    <property type="term" value="F:protein kinase activity"/>
    <property type="evidence" value="ECO:0007669"/>
    <property type="project" value="InterPro"/>
</dbReference>
<dbReference type="SMART" id="SM00220">
    <property type="entry name" value="S_TKc"/>
    <property type="match status" value="1"/>
</dbReference>
<dbReference type="GO" id="GO:0005524">
    <property type="term" value="F:ATP binding"/>
    <property type="evidence" value="ECO:0007669"/>
    <property type="project" value="InterPro"/>
</dbReference>
<dbReference type="eggNOG" id="KOG1165">
    <property type="taxonomic scope" value="Eukaryota"/>
</dbReference>
<feature type="region of interest" description="Disordered" evidence="1">
    <location>
        <begin position="132"/>
        <end position="158"/>
    </location>
</feature>
<evidence type="ECO:0000313" key="3">
    <source>
        <dbReference type="EMBL" id="OAJ41830.1"/>
    </source>
</evidence>
<reference evidence="3 4" key="2">
    <citation type="submission" date="2016-05" db="EMBL/GenBank/DDBJ databases">
        <title>Lineage-specific infection strategies underlie the spectrum of fungal disease in amphibians.</title>
        <authorList>
            <person name="Cuomo C.A."/>
            <person name="Farrer R.A."/>
            <person name="James T."/>
            <person name="Longcore J."/>
            <person name="Birren B."/>
        </authorList>
    </citation>
    <scope>NUCLEOTIDE SEQUENCE [LARGE SCALE GENOMIC DNA]</scope>
    <source>
        <strain evidence="3 4">JEL423</strain>
    </source>
</reference>
<dbReference type="AlphaFoldDB" id="A0A177WQZ5"/>
<name>A0A177WQZ5_BATDL</name>
<dbReference type="Gene3D" id="1.10.510.10">
    <property type="entry name" value="Transferase(Phosphotransferase) domain 1"/>
    <property type="match status" value="1"/>
</dbReference>
<dbReference type="InterPro" id="IPR050235">
    <property type="entry name" value="CK1_Ser-Thr_kinase"/>
</dbReference>
<dbReference type="Proteomes" id="UP000077115">
    <property type="component" value="Unassembled WGS sequence"/>
</dbReference>
<dbReference type="OrthoDB" id="5979581at2759"/>
<protein>
    <recommendedName>
        <fullName evidence="2">Protein kinase domain-containing protein</fullName>
    </recommendedName>
</protein>
<proteinExistence type="predicted"/>
<accession>A0A177WQZ5</accession>
<evidence type="ECO:0000313" key="4">
    <source>
        <dbReference type="Proteomes" id="UP000077115"/>
    </source>
</evidence>
<feature type="domain" description="Protein kinase" evidence="2">
    <location>
        <begin position="161"/>
        <end position="424"/>
    </location>
</feature>
<dbReference type="PROSITE" id="PS50011">
    <property type="entry name" value="PROTEIN_KINASE_DOM"/>
    <property type="match status" value="1"/>
</dbReference>
<evidence type="ECO:0000256" key="1">
    <source>
        <dbReference type="SAM" id="MobiDB-lite"/>
    </source>
</evidence>
<dbReference type="EMBL" id="DS022306">
    <property type="protein sequence ID" value="OAJ41830.1"/>
    <property type="molecule type" value="Genomic_DNA"/>
</dbReference>
<dbReference type="InterPro" id="IPR000719">
    <property type="entry name" value="Prot_kinase_dom"/>
</dbReference>
<dbReference type="InterPro" id="IPR011009">
    <property type="entry name" value="Kinase-like_dom_sf"/>
</dbReference>